<feature type="domain" description="Helicase ATP-binding" evidence="12">
    <location>
        <begin position="285"/>
        <end position="451"/>
    </location>
</feature>
<dbReference type="GO" id="GO:0009035">
    <property type="term" value="F:type I site-specific deoxyribonuclease activity"/>
    <property type="evidence" value="ECO:0007669"/>
    <property type="project" value="UniProtKB-EC"/>
</dbReference>
<evidence type="ECO:0000259" key="12">
    <source>
        <dbReference type="PROSITE" id="PS51192"/>
    </source>
</evidence>
<dbReference type="CDD" id="cd18800">
    <property type="entry name" value="SF2_C_EcoR124I-like"/>
    <property type="match status" value="1"/>
</dbReference>
<keyword evidence="8 11" id="KW-0378">Hydrolase</keyword>
<dbReference type="InterPro" id="IPR014001">
    <property type="entry name" value="Helicase_ATP-bd"/>
</dbReference>
<dbReference type="SMART" id="SM00487">
    <property type="entry name" value="DEXDc"/>
    <property type="match status" value="1"/>
</dbReference>
<dbReference type="KEGG" id="mic:Mic7113_6747"/>
<dbReference type="PATRIC" id="fig|1173027.3.peg.7462"/>
<keyword evidence="6 11" id="KW-0680">Restriction system</keyword>
<reference evidence="13 14" key="1">
    <citation type="submission" date="2012-06" db="EMBL/GenBank/DDBJ databases">
        <title>Finished plasmid 5 of genome of Microcoleus sp. PCC 7113.</title>
        <authorList>
            <consortium name="US DOE Joint Genome Institute"/>
            <person name="Gugger M."/>
            <person name="Coursin T."/>
            <person name="Rippka R."/>
            <person name="Tandeau De Marsac N."/>
            <person name="Huntemann M."/>
            <person name="Wei C.-L."/>
            <person name="Han J."/>
            <person name="Detter J.C."/>
            <person name="Han C."/>
            <person name="Tapia R."/>
            <person name="Chen A."/>
            <person name="Kyrpides N."/>
            <person name="Mavromatis K."/>
            <person name="Markowitz V."/>
            <person name="Szeto E."/>
            <person name="Ivanova N."/>
            <person name="Pagani I."/>
            <person name="Pati A."/>
            <person name="Goodwin L."/>
            <person name="Nordberg H.P."/>
            <person name="Cantor M.N."/>
            <person name="Hua S.X."/>
            <person name="Woyke T."/>
            <person name="Kerfeld C.A."/>
        </authorList>
    </citation>
    <scope>NUCLEOTIDE SEQUENCE [LARGE SCALE GENOMIC DNA]</scope>
    <source>
        <strain evidence="13 14">PCC 7113</strain>
        <plasmid evidence="13 14">pMIC7113.05</plasmid>
    </source>
</reference>
<evidence type="ECO:0000313" key="13">
    <source>
        <dbReference type="EMBL" id="AFZ22309.1"/>
    </source>
</evidence>
<dbReference type="OrthoDB" id="9758243at2"/>
<evidence type="ECO:0000256" key="9">
    <source>
        <dbReference type="ARBA" id="ARBA00022840"/>
    </source>
</evidence>
<keyword evidence="4" id="KW-0540">Nuclease</keyword>
<comment type="similarity">
    <text evidence="2 11">Belongs to the HsdR family.</text>
</comment>
<evidence type="ECO:0000256" key="4">
    <source>
        <dbReference type="ARBA" id="ARBA00022722"/>
    </source>
</evidence>
<evidence type="ECO:0000256" key="1">
    <source>
        <dbReference type="ARBA" id="ARBA00000851"/>
    </source>
</evidence>
<protein>
    <recommendedName>
        <fullName evidence="11">Type I restriction enzyme endonuclease subunit</fullName>
        <shortName evidence="11">R protein</shortName>
        <ecNumber evidence="11">3.1.21.3</ecNumber>
    </recommendedName>
</protein>
<dbReference type="Pfam" id="PF22679">
    <property type="entry name" value="T1R_D3-like"/>
    <property type="match status" value="1"/>
</dbReference>
<sequence>MTPPHPDSEEALELETIALFEQLGYTTANCYNEWNSGTSTLGRETRSDVVLISKLRPALEKLNPHLPNQAITLAIEELTRDRSALTLASANREIYDRLKDRVKVTYRNDEGEDVTENVTVIDWQTPTNNEFFLASQFWIAGEMYTRRTDLIGFINGIPLIFIELKASRERVEFAYQNNFCDYRKEIPQLFWYNGIVILSNGSISKIGSLTATWEYFSDWKKINSEGEAGIISLDTMIRGTCDKTKLLDIVENFTLFSEEQGGLIKLVAKNHQYLGVNNCLEAVQNIRENQGKLGVFWHTQGSGKSFSMQFFSQKVHRTVEGNWTFVIITDRDDLDDQIYKNFAKTGAVTEPEKEVRAKSGEHLKQLLTEDHRYVFTLIQKFRTKKGEKYPKLSDRDDVIVIADEAHRSQYDSFARNMRTALPQAGFIGFTGTPLLVGEEATRREFGDYISIYNFRQSIEDGATVPLFYENRIPQLELTNSELNEEITDAIESADLDEAQENKLEREFSREYHLITREERLDEIAQDIVTHFLGRGYQGKAMVVSIDRFTAVKMYNKVQYYWQQQLTELQNQLTTARESEREQLTAKIQYLEETDMAVVISSSQNEEEAFNKKGLTIKPHRQRLAKEKPGLDVKFKDASNPLRIVFVCAMWMTGFDAPSCSTIYLDKPMRNHTLMQTIARANRVFGEKVNGLIVDYIGVFRDLQRALAIYGSASGGGVEAGDTPVQSKEALVEKLRKAIADTLQFCSDRGINFDQIQTTTQAFARTKLWNDAVEAILVNDDSKQRYLALTQNVTKLYKAILPDPSAGEFNPTLYAFGEITKRIRNLASPVDISEVKAAVEEILDESIGTLKYVIPESNQLIDLSQIDFDALKAQFDKGYKHTEAEKLKGAISIQLTQMVRLNKSRMNYLDKFQQMIDEYNAGSRNVETFFTELVEFAQELKVEDKRAIAENLEEEELAIVDLLTKPDITLTEKEKLDVKKVAKELLSTLKQEKLVLDWRRRQKTKAEVKVAIADILDQLPESYSTDVYERKCEEVYHHVYESYSGAGRSIYNTAA</sequence>
<dbReference type="InterPro" id="IPR004473">
    <property type="entry name" value="Restrct_endonuc_typeI_HsdR"/>
</dbReference>
<dbReference type="GO" id="GO:0003677">
    <property type="term" value="F:DNA binding"/>
    <property type="evidence" value="ECO:0007669"/>
    <property type="project" value="UniProtKB-KW"/>
</dbReference>
<dbReference type="RefSeq" id="WP_015186317.1">
    <property type="nucleotide sequence ID" value="NC_019741.1"/>
</dbReference>
<name>K9WR95_9CYAN</name>
<dbReference type="REBASE" id="58487">
    <property type="entry name" value="Msp7113ORF6741P"/>
</dbReference>
<dbReference type="Pfam" id="PF11867">
    <property type="entry name" value="T1RH-like_C"/>
    <property type="match status" value="1"/>
</dbReference>
<evidence type="ECO:0000313" key="14">
    <source>
        <dbReference type="Proteomes" id="UP000010471"/>
    </source>
</evidence>
<dbReference type="PANTHER" id="PTHR30195">
    <property type="entry name" value="TYPE I SITE-SPECIFIC DEOXYRIBONUCLEASE PROTEIN SUBUNIT M AND R"/>
    <property type="match status" value="1"/>
</dbReference>
<dbReference type="AlphaFoldDB" id="K9WR95"/>
<comment type="function">
    <text evidence="11">Subunit R is required for both nuclease and ATPase activities, but not for modification.</text>
</comment>
<dbReference type="GO" id="GO:0005524">
    <property type="term" value="F:ATP binding"/>
    <property type="evidence" value="ECO:0007669"/>
    <property type="project" value="UniProtKB-KW"/>
</dbReference>
<evidence type="ECO:0000256" key="6">
    <source>
        <dbReference type="ARBA" id="ARBA00022747"/>
    </source>
</evidence>
<keyword evidence="14" id="KW-1185">Reference proteome</keyword>
<dbReference type="InterPro" id="IPR055180">
    <property type="entry name" value="HsdR_RecA-like_helicase_dom_2"/>
</dbReference>
<proteinExistence type="inferred from homology"/>
<dbReference type="GO" id="GO:0009307">
    <property type="term" value="P:DNA restriction-modification system"/>
    <property type="evidence" value="ECO:0007669"/>
    <property type="project" value="UniProtKB-KW"/>
</dbReference>
<dbReference type="Pfam" id="PF04313">
    <property type="entry name" value="HSDR_N"/>
    <property type="match status" value="1"/>
</dbReference>
<dbReference type="Proteomes" id="UP000010471">
    <property type="component" value="Plasmid pMIC7113.05"/>
</dbReference>
<dbReference type="NCBIfam" id="TIGR00348">
    <property type="entry name" value="hsdR"/>
    <property type="match status" value="1"/>
</dbReference>
<evidence type="ECO:0000256" key="2">
    <source>
        <dbReference type="ARBA" id="ARBA00008598"/>
    </source>
</evidence>
<evidence type="ECO:0000256" key="7">
    <source>
        <dbReference type="ARBA" id="ARBA00022759"/>
    </source>
</evidence>
<organism evidence="13 14">
    <name type="scientific">Allocoleopsis franciscana PCC 7113</name>
    <dbReference type="NCBI Taxonomy" id="1173027"/>
    <lineage>
        <taxon>Bacteria</taxon>
        <taxon>Bacillati</taxon>
        <taxon>Cyanobacteriota</taxon>
        <taxon>Cyanophyceae</taxon>
        <taxon>Coleofasciculales</taxon>
        <taxon>Coleofasciculaceae</taxon>
        <taxon>Allocoleopsis</taxon>
        <taxon>Allocoleopsis franciscana</taxon>
    </lineage>
</organism>
<geneLocation type="plasmid" evidence="13 14">
    <name>pMIC7113.05</name>
</geneLocation>
<evidence type="ECO:0000256" key="11">
    <source>
        <dbReference type="RuleBase" id="RU364115"/>
    </source>
</evidence>
<keyword evidence="10 11" id="KW-0238">DNA-binding</keyword>
<dbReference type="GO" id="GO:0004386">
    <property type="term" value="F:helicase activity"/>
    <property type="evidence" value="ECO:0007669"/>
    <property type="project" value="UniProtKB-KW"/>
</dbReference>
<dbReference type="Pfam" id="PF18766">
    <property type="entry name" value="SWI2_SNF2"/>
    <property type="match status" value="1"/>
</dbReference>
<dbReference type="SUPFAM" id="SSF52540">
    <property type="entry name" value="P-loop containing nucleoside triphosphate hydrolases"/>
    <property type="match status" value="1"/>
</dbReference>
<dbReference type="PROSITE" id="PS51192">
    <property type="entry name" value="HELICASE_ATP_BIND_1"/>
    <property type="match status" value="1"/>
</dbReference>
<keyword evidence="5 11" id="KW-0547">Nucleotide-binding</keyword>
<comment type="catalytic activity">
    <reaction evidence="1 11">
        <text>Endonucleolytic cleavage of DNA to give random double-stranded fragments with terminal 5'-phosphates, ATP is simultaneously hydrolyzed.</text>
        <dbReference type="EC" id="3.1.21.3"/>
    </reaction>
</comment>
<dbReference type="InterPro" id="IPR021810">
    <property type="entry name" value="T1RH-like_C"/>
</dbReference>
<accession>K9WR95</accession>
<evidence type="ECO:0000256" key="5">
    <source>
        <dbReference type="ARBA" id="ARBA00022741"/>
    </source>
</evidence>
<gene>
    <name evidence="13" type="ORF">Mic7113_6747</name>
</gene>
<dbReference type="Gene3D" id="3.90.1570.50">
    <property type="match status" value="1"/>
</dbReference>
<keyword evidence="13" id="KW-0347">Helicase</keyword>
<dbReference type="EC" id="3.1.21.3" evidence="11"/>
<keyword evidence="13" id="KW-0614">Plasmid</keyword>
<evidence type="ECO:0000256" key="3">
    <source>
        <dbReference type="ARBA" id="ARBA00011296"/>
    </source>
</evidence>
<dbReference type="Gene3D" id="3.40.50.300">
    <property type="entry name" value="P-loop containing nucleotide triphosphate hydrolases"/>
    <property type="match status" value="2"/>
</dbReference>
<dbReference type="InterPro" id="IPR051268">
    <property type="entry name" value="Type-I_R_enzyme_R_subunit"/>
</dbReference>
<keyword evidence="7" id="KW-0255">Endonuclease</keyword>
<dbReference type="HOGENOM" id="CLU_005762_1_1_3"/>
<dbReference type="InterPro" id="IPR027417">
    <property type="entry name" value="P-loop_NTPase"/>
</dbReference>
<evidence type="ECO:0000256" key="8">
    <source>
        <dbReference type="ARBA" id="ARBA00022801"/>
    </source>
</evidence>
<dbReference type="InterPro" id="IPR040980">
    <property type="entry name" value="SWI2_SNF2"/>
</dbReference>
<comment type="subunit">
    <text evidence="3 11">The type I restriction/modification system is composed of three polypeptides R, M and S.</text>
</comment>
<dbReference type="InterPro" id="IPR007409">
    <property type="entry name" value="Restrct_endonuc_type1_HsdR_N"/>
</dbReference>
<dbReference type="EMBL" id="CP003635">
    <property type="protein sequence ID" value="AFZ22309.1"/>
    <property type="molecule type" value="Genomic_DNA"/>
</dbReference>
<dbReference type="PANTHER" id="PTHR30195:SF15">
    <property type="entry name" value="TYPE I RESTRICTION ENZYME HINDI ENDONUCLEASE SUBUNIT"/>
    <property type="match status" value="1"/>
</dbReference>
<keyword evidence="9 11" id="KW-0067">ATP-binding</keyword>
<evidence type="ECO:0000256" key="10">
    <source>
        <dbReference type="ARBA" id="ARBA00023125"/>
    </source>
</evidence>
<dbReference type="CDD" id="cd22332">
    <property type="entry name" value="HsdR_N"/>
    <property type="match status" value="1"/>
</dbReference>